<dbReference type="GO" id="GO:0006633">
    <property type="term" value="P:fatty acid biosynthetic process"/>
    <property type="evidence" value="ECO:0007669"/>
    <property type="project" value="UniProtKB-KW"/>
</dbReference>
<dbReference type="Gene3D" id="3.40.50.20">
    <property type="match status" value="1"/>
</dbReference>
<dbReference type="GO" id="GO:2001295">
    <property type="term" value="P:malonyl-CoA biosynthetic process"/>
    <property type="evidence" value="ECO:0007669"/>
    <property type="project" value="UniProtKB-UniPathway"/>
</dbReference>
<organism evidence="20 21">
    <name type="scientific">Staphylococcus devriesei</name>
    <dbReference type="NCBI Taxonomy" id="586733"/>
    <lineage>
        <taxon>Bacteria</taxon>
        <taxon>Bacillati</taxon>
        <taxon>Bacillota</taxon>
        <taxon>Bacilli</taxon>
        <taxon>Bacillales</taxon>
        <taxon>Staphylococcaceae</taxon>
        <taxon>Staphylococcus</taxon>
    </lineage>
</organism>
<dbReference type="SUPFAM" id="SSF52440">
    <property type="entry name" value="PreATP-grasp domain"/>
    <property type="match status" value="1"/>
</dbReference>
<evidence type="ECO:0000256" key="10">
    <source>
        <dbReference type="ARBA" id="ARBA00022840"/>
    </source>
</evidence>
<accession>A0A2T4L1R6</accession>
<dbReference type="GO" id="GO:0004075">
    <property type="term" value="F:biotin carboxylase activity"/>
    <property type="evidence" value="ECO:0007669"/>
    <property type="project" value="UniProtKB-EC"/>
</dbReference>
<dbReference type="UniPathway" id="UPA00655">
    <property type="reaction ID" value="UER00711"/>
</dbReference>
<dbReference type="Pfam" id="PF02785">
    <property type="entry name" value="Biotin_carb_C"/>
    <property type="match status" value="1"/>
</dbReference>
<dbReference type="GO" id="GO:0046872">
    <property type="term" value="F:metal ion binding"/>
    <property type="evidence" value="ECO:0007669"/>
    <property type="project" value="UniProtKB-KW"/>
</dbReference>
<keyword evidence="12 17" id="KW-0443">Lipid metabolism</keyword>
<dbReference type="NCBIfam" id="NF006367">
    <property type="entry name" value="PRK08591.1"/>
    <property type="match status" value="1"/>
</dbReference>
<evidence type="ECO:0000256" key="3">
    <source>
        <dbReference type="ARBA" id="ARBA00011750"/>
    </source>
</evidence>
<evidence type="ECO:0000259" key="18">
    <source>
        <dbReference type="PROSITE" id="PS50975"/>
    </source>
</evidence>
<evidence type="ECO:0000256" key="11">
    <source>
        <dbReference type="ARBA" id="ARBA00022842"/>
    </source>
</evidence>
<keyword evidence="8 16" id="KW-0547">Nucleotide-binding</keyword>
<comment type="caution">
    <text evidence="20">The sequence shown here is derived from an EMBL/GenBank/DDBJ whole genome shotgun (WGS) entry which is preliminary data.</text>
</comment>
<dbReference type="PROSITE" id="PS50979">
    <property type="entry name" value="BC"/>
    <property type="match status" value="1"/>
</dbReference>
<comment type="pathway">
    <text evidence="2 17">Lipid metabolism; malonyl-CoA biosynthesis; malonyl-CoA from acetyl-CoA: step 1/1.</text>
</comment>
<dbReference type="InterPro" id="IPR013815">
    <property type="entry name" value="ATP_grasp_subdomain_1"/>
</dbReference>
<dbReference type="InterPro" id="IPR005482">
    <property type="entry name" value="Biotin_COase_C"/>
</dbReference>
<dbReference type="Pfam" id="PF00289">
    <property type="entry name" value="Biotin_carb_N"/>
    <property type="match status" value="1"/>
</dbReference>
<evidence type="ECO:0000256" key="1">
    <source>
        <dbReference type="ARBA" id="ARBA00003761"/>
    </source>
</evidence>
<comment type="catalytic activity">
    <reaction evidence="15 17">
        <text>N(6)-biotinyl-L-lysyl-[protein] + hydrogencarbonate + ATP = N(6)-carboxybiotinyl-L-lysyl-[protein] + ADP + phosphate + H(+)</text>
        <dbReference type="Rhea" id="RHEA:13501"/>
        <dbReference type="Rhea" id="RHEA-COMP:10505"/>
        <dbReference type="Rhea" id="RHEA-COMP:10506"/>
        <dbReference type="ChEBI" id="CHEBI:15378"/>
        <dbReference type="ChEBI" id="CHEBI:17544"/>
        <dbReference type="ChEBI" id="CHEBI:30616"/>
        <dbReference type="ChEBI" id="CHEBI:43474"/>
        <dbReference type="ChEBI" id="CHEBI:83144"/>
        <dbReference type="ChEBI" id="CHEBI:83145"/>
        <dbReference type="ChEBI" id="CHEBI:456216"/>
        <dbReference type="EC" id="6.3.4.14"/>
    </reaction>
</comment>
<evidence type="ECO:0000256" key="2">
    <source>
        <dbReference type="ARBA" id="ARBA00004956"/>
    </source>
</evidence>
<dbReference type="Gene3D" id="3.30.470.20">
    <property type="entry name" value="ATP-grasp fold, B domain"/>
    <property type="match status" value="1"/>
</dbReference>
<dbReference type="InterPro" id="IPR051602">
    <property type="entry name" value="ACC_Biotin_Carboxylase"/>
</dbReference>
<dbReference type="PROSITE" id="PS50975">
    <property type="entry name" value="ATP_GRASP"/>
    <property type="match status" value="1"/>
</dbReference>
<dbReference type="InterPro" id="IPR005481">
    <property type="entry name" value="BC-like_N"/>
</dbReference>
<evidence type="ECO:0000256" key="16">
    <source>
        <dbReference type="PROSITE-ProRule" id="PRU00409"/>
    </source>
</evidence>
<dbReference type="InterPro" id="IPR011054">
    <property type="entry name" value="Rudment_hybrid_motif"/>
</dbReference>
<dbReference type="SUPFAM" id="SSF56059">
    <property type="entry name" value="Glutathione synthetase ATP-binding domain-like"/>
    <property type="match status" value="1"/>
</dbReference>
<dbReference type="NCBIfam" id="TIGR00514">
    <property type="entry name" value="accC"/>
    <property type="match status" value="1"/>
</dbReference>
<dbReference type="PROSITE" id="PS00867">
    <property type="entry name" value="CPSASE_2"/>
    <property type="match status" value="1"/>
</dbReference>
<keyword evidence="13 17" id="KW-0275">Fatty acid biosynthesis</keyword>
<keyword evidence="5 17" id="KW-0444">Lipid biosynthesis</keyword>
<dbReference type="InterPro" id="IPR005479">
    <property type="entry name" value="CPAse_ATP-bd"/>
</dbReference>
<dbReference type="SUPFAM" id="SSF51246">
    <property type="entry name" value="Rudiment single hybrid motif"/>
    <property type="match status" value="1"/>
</dbReference>
<evidence type="ECO:0000256" key="6">
    <source>
        <dbReference type="ARBA" id="ARBA00022598"/>
    </source>
</evidence>
<evidence type="ECO:0000256" key="4">
    <source>
        <dbReference type="ARBA" id="ARBA00013263"/>
    </source>
</evidence>
<evidence type="ECO:0000313" key="21">
    <source>
        <dbReference type="Proteomes" id="UP000243350"/>
    </source>
</evidence>
<dbReference type="PROSITE" id="PS00866">
    <property type="entry name" value="CPSASE_1"/>
    <property type="match status" value="1"/>
</dbReference>
<dbReference type="InterPro" id="IPR004549">
    <property type="entry name" value="Acetyl_CoA_COase_biotin_COase"/>
</dbReference>
<evidence type="ECO:0000256" key="14">
    <source>
        <dbReference type="ARBA" id="ARBA00023267"/>
    </source>
</evidence>
<dbReference type="EMBL" id="PYZH01000026">
    <property type="protein sequence ID" value="PTF15768.1"/>
    <property type="molecule type" value="Genomic_DNA"/>
</dbReference>
<reference evidence="20 21" key="1">
    <citation type="journal article" date="2016" name="Front. Microbiol.">
        <title>Comprehensive Phylogenetic Analysis of Bovine Non-aureus Staphylococci Species Based on Whole-Genome Sequencing.</title>
        <authorList>
            <person name="Naushad S."/>
            <person name="Barkema H.W."/>
            <person name="Luby C."/>
            <person name="Condas L.A."/>
            <person name="Nobrega D.B."/>
            <person name="Carson D.A."/>
            <person name="De Buck J."/>
        </authorList>
    </citation>
    <scope>NUCLEOTIDE SEQUENCE [LARGE SCALE GENOMIC DNA]</scope>
    <source>
        <strain evidence="20 21">SNUC 4143</strain>
    </source>
</reference>
<keyword evidence="7" id="KW-0479">Metal-binding</keyword>
<evidence type="ECO:0000256" key="13">
    <source>
        <dbReference type="ARBA" id="ARBA00023160"/>
    </source>
</evidence>
<keyword evidence="11" id="KW-0460">Magnesium</keyword>
<dbReference type="PANTHER" id="PTHR48095:SF2">
    <property type="entry name" value="BIOTIN CARBOXYLASE, CHLOROPLASTIC"/>
    <property type="match status" value="1"/>
</dbReference>
<comment type="function">
    <text evidence="1 17">This protein is a component of the acetyl coenzyme A carboxylase complex; first, biotin carboxylase catalyzes the carboxylation of the carrier protein and then the transcarboxylase transfers the carboxyl group to form malonyl-CoA.</text>
</comment>
<dbReference type="Gene3D" id="3.30.1490.20">
    <property type="entry name" value="ATP-grasp fold, A domain"/>
    <property type="match status" value="1"/>
</dbReference>
<evidence type="ECO:0000256" key="7">
    <source>
        <dbReference type="ARBA" id="ARBA00022723"/>
    </source>
</evidence>
<evidence type="ECO:0000313" key="20">
    <source>
        <dbReference type="EMBL" id="PTF15768.1"/>
    </source>
</evidence>
<dbReference type="EC" id="6.3.4.14" evidence="4 17"/>
<evidence type="ECO:0000259" key="19">
    <source>
        <dbReference type="PROSITE" id="PS50979"/>
    </source>
</evidence>
<feature type="domain" description="ATP-grasp" evidence="18">
    <location>
        <begin position="119"/>
        <end position="317"/>
    </location>
</feature>
<dbReference type="SMART" id="SM00878">
    <property type="entry name" value="Biotin_carb_C"/>
    <property type="match status" value="1"/>
</dbReference>
<dbReference type="InterPro" id="IPR016185">
    <property type="entry name" value="PreATP-grasp_dom_sf"/>
</dbReference>
<evidence type="ECO:0000256" key="15">
    <source>
        <dbReference type="ARBA" id="ARBA00048600"/>
    </source>
</evidence>
<evidence type="ECO:0000256" key="9">
    <source>
        <dbReference type="ARBA" id="ARBA00022832"/>
    </source>
</evidence>
<dbReference type="Pfam" id="PF02786">
    <property type="entry name" value="CPSase_L_D2"/>
    <property type="match status" value="1"/>
</dbReference>
<gene>
    <name evidence="20" type="primary">accC</name>
    <name evidence="20" type="ORF">BUY48_05690</name>
</gene>
<dbReference type="FunFam" id="3.40.50.20:FF:000010">
    <property type="entry name" value="Propionyl-CoA carboxylase subunit alpha"/>
    <property type="match status" value="1"/>
</dbReference>
<sequence>MKKILIANRGEIAVRIIRACHDLGIQTVAIYSEGDKDALHTQIADEAYCVGPTQSKDSYLNIPNILSIATSTGCDGVHPGYGFLAENGDFAELCEACQLKFIGPSYESIQKMGIKDVAKAEMIAANVPVVPGSDGLVKSIADAKKIASEIGYPVIIKATAGGGGKGIRVARTEKELENGYRMTQQEAETAFGNGGLYLEKFIENFRHIEIQIIGDQFGNVIHLGERDCTIQRRMQKLVEESPSPILSETKRQEMGNAAVRAAKAVNYENAGTIEFIYDLNEDNFYFMEMNTRIQVEHPVTEMVTGIDLVKLQLKVAMGEALPYTQEDITINGHAIEYRINAENPYKNFMPSPGKITQYLAPGGYGVRIESACYTNYTIPPYYDSMVAKLIVHEPTRDEAIMTGIRALSEYLILGIGTTIPFHLKLMNNDIFRSGSFNTNFLEKYNIMDDSE</sequence>
<comment type="subunit">
    <text evidence="3 17">Acetyl-CoA carboxylase is a heterohexamer of biotin carboxyl carrier protein, biotin carboxylase and the two subunits of carboxyl transferase in a 2:2 complex.</text>
</comment>
<evidence type="ECO:0000256" key="12">
    <source>
        <dbReference type="ARBA" id="ARBA00023098"/>
    </source>
</evidence>
<protein>
    <recommendedName>
        <fullName evidence="4 17">Biotin carboxylase</fullName>
        <ecNumber evidence="4 17">6.3.4.14</ecNumber>
    </recommendedName>
    <alternativeName>
        <fullName evidence="17">Acetyl-coenzyme A carboxylase biotin carboxylase subunit A</fullName>
    </alternativeName>
</protein>
<proteinExistence type="predicted"/>
<dbReference type="FunFam" id="3.30.1490.20:FF:000018">
    <property type="entry name" value="Biotin carboxylase"/>
    <property type="match status" value="1"/>
</dbReference>
<evidence type="ECO:0000256" key="8">
    <source>
        <dbReference type="ARBA" id="ARBA00022741"/>
    </source>
</evidence>
<name>A0A2T4L1R6_9STAP</name>
<evidence type="ECO:0000256" key="17">
    <source>
        <dbReference type="RuleBase" id="RU365063"/>
    </source>
</evidence>
<dbReference type="PANTHER" id="PTHR48095">
    <property type="entry name" value="PYRUVATE CARBOXYLASE SUBUNIT A"/>
    <property type="match status" value="1"/>
</dbReference>
<evidence type="ECO:0000256" key="5">
    <source>
        <dbReference type="ARBA" id="ARBA00022516"/>
    </source>
</evidence>
<dbReference type="Proteomes" id="UP000243350">
    <property type="component" value="Unassembled WGS sequence"/>
</dbReference>
<feature type="domain" description="Biotin carboxylation" evidence="19">
    <location>
        <begin position="1"/>
        <end position="446"/>
    </location>
</feature>
<dbReference type="InterPro" id="IPR011761">
    <property type="entry name" value="ATP-grasp"/>
</dbReference>
<keyword evidence="9 17" id="KW-0276">Fatty acid metabolism</keyword>
<keyword evidence="10 16" id="KW-0067">ATP-binding</keyword>
<dbReference type="RefSeq" id="WP_107520132.1">
    <property type="nucleotide sequence ID" value="NZ_PYZH01000026.1"/>
</dbReference>
<keyword evidence="6 17" id="KW-0436">Ligase</keyword>
<keyword evidence="14 17" id="KW-0092">Biotin</keyword>
<dbReference type="GO" id="GO:0005524">
    <property type="term" value="F:ATP binding"/>
    <property type="evidence" value="ECO:0007669"/>
    <property type="project" value="UniProtKB-UniRule"/>
</dbReference>
<dbReference type="InterPro" id="IPR011764">
    <property type="entry name" value="Biotin_carboxylation_dom"/>
</dbReference>
<dbReference type="AlphaFoldDB" id="A0A2T4L1R6"/>